<evidence type="ECO:0000256" key="3">
    <source>
        <dbReference type="ARBA" id="ARBA00022729"/>
    </source>
</evidence>
<evidence type="ECO:0000256" key="1">
    <source>
        <dbReference type="ARBA" id="ARBA00011079"/>
    </source>
</evidence>
<comment type="similarity">
    <text evidence="1">Belongs to the peptidase S28 family.</text>
</comment>
<evidence type="ECO:0000313" key="6">
    <source>
        <dbReference type="EMBL" id="KAL3417710.1"/>
    </source>
</evidence>
<keyword evidence="2" id="KW-0645">Protease</keyword>
<keyword evidence="4" id="KW-0378">Hydrolase</keyword>
<gene>
    <name evidence="6" type="ORF">PVAG01_10720</name>
</gene>
<reference evidence="6 7" key="1">
    <citation type="submission" date="2024-06" db="EMBL/GenBank/DDBJ databases">
        <title>Complete genome of Phlyctema vagabunda strain 19-DSS-EL-015.</title>
        <authorList>
            <person name="Fiorenzani C."/>
        </authorList>
    </citation>
    <scope>NUCLEOTIDE SEQUENCE [LARGE SCALE GENOMIC DNA]</scope>
    <source>
        <strain evidence="6 7">19-DSS-EL-015</strain>
    </source>
</reference>
<sequence length="341" mass="37419">MKYSTVSAVSFLASMASAMPKVPAPPPVEWPEEAALMSFTGNSTFEQLLDHKDPSKGTFSMRYWYNFENWAGPGSPIIFFTPGEIAADGYTGYLTNLTVQGVMGEAVSGANIMVEHRYWGGSSPYDNLDTEALQYLTLDQAIEDFVYFAKTVELPFDTNHSSNADKAPWVFTGGSYSGALAAWTESTSPGTFWAYHASSAPVEAIKDYWQYFAPVQQGMPKNCSSDLSLVIDHIDKVLTKGSAAEKHDLKARFGLEALVHDDDFGAAIENGPWLWQSNSFYSNYSGFYKFCDAIENVEAGAAVTPDEHGVGLEKALTGYANWTNTTLIPGCELMKDFLFIS</sequence>
<evidence type="ECO:0000313" key="7">
    <source>
        <dbReference type="Proteomes" id="UP001629113"/>
    </source>
</evidence>
<dbReference type="PANTHER" id="PTHR11010">
    <property type="entry name" value="PROTEASE S28 PRO-X CARBOXYPEPTIDASE-RELATED"/>
    <property type="match status" value="1"/>
</dbReference>
<dbReference type="Proteomes" id="UP001629113">
    <property type="component" value="Unassembled WGS sequence"/>
</dbReference>
<dbReference type="EMBL" id="JBFCZG010000010">
    <property type="protein sequence ID" value="KAL3417710.1"/>
    <property type="molecule type" value="Genomic_DNA"/>
</dbReference>
<comment type="caution">
    <text evidence="6">The sequence shown here is derived from an EMBL/GenBank/DDBJ whole genome shotgun (WGS) entry which is preliminary data.</text>
</comment>
<dbReference type="Gene3D" id="3.40.50.1820">
    <property type="entry name" value="alpha/beta hydrolase"/>
    <property type="match status" value="1"/>
</dbReference>
<keyword evidence="3" id="KW-0732">Signal</keyword>
<protein>
    <recommendedName>
        <fullName evidence="8">Serine protease</fullName>
    </recommendedName>
</protein>
<dbReference type="InterPro" id="IPR029058">
    <property type="entry name" value="AB_hydrolase_fold"/>
</dbReference>
<organism evidence="6 7">
    <name type="scientific">Phlyctema vagabunda</name>
    <dbReference type="NCBI Taxonomy" id="108571"/>
    <lineage>
        <taxon>Eukaryota</taxon>
        <taxon>Fungi</taxon>
        <taxon>Dikarya</taxon>
        <taxon>Ascomycota</taxon>
        <taxon>Pezizomycotina</taxon>
        <taxon>Leotiomycetes</taxon>
        <taxon>Helotiales</taxon>
        <taxon>Dermateaceae</taxon>
        <taxon>Phlyctema</taxon>
    </lineage>
</organism>
<name>A0ABR4P313_9HELO</name>
<proteinExistence type="inferred from homology"/>
<keyword evidence="5" id="KW-0325">Glycoprotein</keyword>
<dbReference type="InterPro" id="IPR008758">
    <property type="entry name" value="Peptidase_S28"/>
</dbReference>
<dbReference type="Pfam" id="PF05577">
    <property type="entry name" value="Peptidase_S28"/>
    <property type="match status" value="1"/>
</dbReference>
<evidence type="ECO:0008006" key="8">
    <source>
        <dbReference type="Google" id="ProtNLM"/>
    </source>
</evidence>
<keyword evidence="7" id="KW-1185">Reference proteome</keyword>
<dbReference type="SUPFAM" id="SSF53474">
    <property type="entry name" value="alpha/beta-Hydrolases"/>
    <property type="match status" value="1"/>
</dbReference>
<evidence type="ECO:0000256" key="4">
    <source>
        <dbReference type="ARBA" id="ARBA00022801"/>
    </source>
</evidence>
<evidence type="ECO:0000256" key="2">
    <source>
        <dbReference type="ARBA" id="ARBA00022670"/>
    </source>
</evidence>
<evidence type="ECO:0000256" key="5">
    <source>
        <dbReference type="ARBA" id="ARBA00023180"/>
    </source>
</evidence>
<accession>A0ABR4P313</accession>
<dbReference type="PANTHER" id="PTHR11010:SF23">
    <property type="entry name" value="SERINE PEPTIDASE"/>
    <property type="match status" value="1"/>
</dbReference>